<dbReference type="RefSeq" id="WP_213235139.1">
    <property type="nucleotide sequence ID" value="NZ_JAHBCL010000002.1"/>
</dbReference>
<protein>
    <submittedName>
        <fullName evidence="2">Nif11-like leader peptide family RiPP</fullName>
    </submittedName>
</protein>
<organism evidence="2 3">
    <name type="scientific">Fusibacter paucivorans</name>
    <dbReference type="NCBI Taxonomy" id="76009"/>
    <lineage>
        <taxon>Bacteria</taxon>
        <taxon>Bacillati</taxon>
        <taxon>Bacillota</taxon>
        <taxon>Clostridia</taxon>
        <taxon>Eubacteriales</taxon>
        <taxon>Eubacteriales Family XII. Incertae Sedis</taxon>
        <taxon>Fusibacter</taxon>
    </lineage>
</organism>
<feature type="domain" description="Nif11" evidence="1">
    <location>
        <begin position="3"/>
        <end position="46"/>
    </location>
</feature>
<dbReference type="Proteomes" id="UP000746471">
    <property type="component" value="Unassembled WGS sequence"/>
</dbReference>
<evidence type="ECO:0000259" key="1">
    <source>
        <dbReference type="Pfam" id="PF07862"/>
    </source>
</evidence>
<dbReference type="InterPro" id="IPR012903">
    <property type="entry name" value="Nif11"/>
</dbReference>
<reference evidence="2 3" key="1">
    <citation type="submission" date="2021-05" db="EMBL/GenBank/DDBJ databases">
        <title>Fusibacter ferrireducens sp. nov., an anaerobic, sulfur- and Fe-reducing bacterium isolated from the mangrove sediment.</title>
        <authorList>
            <person name="Qiu D."/>
        </authorList>
    </citation>
    <scope>NUCLEOTIDE SEQUENCE [LARGE SCALE GENOMIC DNA]</scope>
    <source>
        <strain evidence="2 3">DSM 12116</strain>
    </source>
</reference>
<sequence length="98" mass="10318">MDAYKRFQEAVKASEAMQSEVKALGNDVTKIIAYANAKGFDFTYEDVKSLIVGDSELSEEDLDTVSGGSATIIAGAVVDVTKDTSVLASGVASTIFIM</sequence>
<dbReference type="NCBIfam" id="TIGR03798">
    <property type="entry name" value="leader_Nif11"/>
    <property type="match status" value="1"/>
</dbReference>
<comment type="caution">
    <text evidence="2">The sequence shown here is derived from an EMBL/GenBank/DDBJ whole genome shotgun (WGS) entry which is preliminary data.</text>
</comment>
<accession>A0ABS5PJN5</accession>
<evidence type="ECO:0000313" key="3">
    <source>
        <dbReference type="Proteomes" id="UP000746471"/>
    </source>
</evidence>
<gene>
    <name evidence="2" type="ORF">KHM83_01545</name>
</gene>
<keyword evidence="3" id="KW-1185">Reference proteome</keyword>
<proteinExistence type="predicted"/>
<evidence type="ECO:0000313" key="2">
    <source>
        <dbReference type="EMBL" id="MBS7525355.1"/>
    </source>
</evidence>
<dbReference type="EMBL" id="JAHBCL010000002">
    <property type="protein sequence ID" value="MBS7525355.1"/>
    <property type="molecule type" value="Genomic_DNA"/>
</dbReference>
<dbReference type="Pfam" id="PF07862">
    <property type="entry name" value="Nif11"/>
    <property type="match status" value="1"/>
</dbReference>
<dbReference type="InterPro" id="IPR022516">
    <property type="entry name" value="CHP03798_Ocin"/>
</dbReference>
<name>A0ABS5PJN5_9FIRM</name>